<evidence type="ECO:0000313" key="2">
    <source>
        <dbReference type="EMBL" id="QBQ54467.1"/>
    </source>
</evidence>
<dbReference type="PANTHER" id="PTHR21015">
    <property type="entry name" value="UDP-N-ACETYLGLUCOSAMINE--N-ACETYLMURAMYL-(PENTAPEPTIDE) PYROPHOSPHORYL-UNDECAPRENOL N-ACETYLGLUCOSAMINE TRANSFERASE 1"/>
    <property type="match status" value="1"/>
</dbReference>
<reference evidence="2 3" key="1">
    <citation type="submission" date="2019-03" db="EMBL/GenBank/DDBJ databases">
        <title>The genome sequence of Nitrosococcus wardiae strain D1FHST reveals the archetypal metabolic capacity of ammonia-oxidizing Gammaproteobacteria.</title>
        <authorList>
            <person name="Wang L."/>
            <person name="Lim C.K."/>
            <person name="Hanson T.E."/>
            <person name="Dang H."/>
            <person name="Klotz M.G."/>
        </authorList>
    </citation>
    <scope>NUCLEOTIDE SEQUENCE [LARGE SCALE GENOMIC DNA]</scope>
    <source>
        <strain evidence="2 3">D1FHS</strain>
    </source>
</reference>
<evidence type="ECO:0000313" key="3">
    <source>
        <dbReference type="Proteomes" id="UP000294325"/>
    </source>
</evidence>
<dbReference type="GO" id="GO:0016757">
    <property type="term" value="F:glycosyltransferase activity"/>
    <property type="evidence" value="ECO:0007669"/>
    <property type="project" value="TreeGrafter"/>
</dbReference>
<dbReference type="EMBL" id="CP038033">
    <property type="protein sequence ID" value="QBQ54467.1"/>
    <property type="molecule type" value="Genomic_DNA"/>
</dbReference>
<dbReference type="OrthoDB" id="6620093at2"/>
<proteinExistence type="predicted"/>
<dbReference type="KEGG" id="nwr:E3U44_08075"/>
<feature type="domain" description="Erythromycin biosynthesis protein CIII-like C-terminal" evidence="1">
    <location>
        <begin position="275"/>
        <end position="388"/>
    </location>
</feature>
<protein>
    <submittedName>
        <fullName evidence="2">Glycosyl transferase family 1</fullName>
    </submittedName>
</protein>
<keyword evidence="3" id="KW-1185">Reference proteome</keyword>
<dbReference type="SUPFAM" id="SSF53756">
    <property type="entry name" value="UDP-Glycosyltransferase/glycogen phosphorylase"/>
    <property type="match status" value="1"/>
</dbReference>
<organism evidence="2 3">
    <name type="scientific">Nitrosococcus wardiae</name>
    <dbReference type="NCBI Taxonomy" id="1814290"/>
    <lineage>
        <taxon>Bacteria</taxon>
        <taxon>Pseudomonadati</taxon>
        <taxon>Pseudomonadota</taxon>
        <taxon>Gammaproteobacteria</taxon>
        <taxon>Chromatiales</taxon>
        <taxon>Chromatiaceae</taxon>
        <taxon>Nitrosococcus</taxon>
    </lineage>
</organism>
<dbReference type="InterPro" id="IPR010610">
    <property type="entry name" value="EryCIII-like_C"/>
</dbReference>
<keyword evidence="2" id="KW-0808">Transferase</keyword>
<dbReference type="Proteomes" id="UP000294325">
    <property type="component" value="Chromosome"/>
</dbReference>
<evidence type="ECO:0000259" key="1">
    <source>
        <dbReference type="Pfam" id="PF06722"/>
    </source>
</evidence>
<dbReference type="PANTHER" id="PTHR21015:SF22">
    <property type="entry name" value="GLYCOSYLTRANSFERASE"/>
    <property type="match status" value="1"/>
</dbReference>
<sequence length="407" mass="45144">MNIADHRKRILFVAEAVTLAHVTRLAELAGGLDLKRYEIFFACDNSSKYFHPQPTFTHFNIHSISPKLFRKALEKGSPLYNYETLKGYVQEDLRILDKIKPDLVVGDFRLSLAVSAPQRKIPYAAVTNAYWSPYYIERWAPFPEHLLGRILGVTIASALFRLAQPIVFARHARAMNRLRETNGLPPLGDLRHVYTHGDYTLYLDVPSLVPIVNAPSNHYYLGPIVKAPSISLPDWWDEVPADQPCVYVSFGSSGAVEKLLEVIKGLSEIRPPLFLMISTAGRTEINFTSKNIRAASYIRGSDAARLSQLVISNGGTTAGYQALAEGVPVLGIPSNMDQYLAQMAITKAGAGRLLRAGKVNALAVRNASSEILNSTGYYTTARRLAAEFTHYDAIKNFCAFVDKVLTK</sequence>
<gene>
    <name evidence="2" type="ORF">E3U44_08075</name>
</gene>
<dbReference type="RefSeq" id="WP_134357666.1">
    <property type="nucleotide sequence ID" value="NZ_CP038033.1"/>
</dbReference>
<dbReference type="Gene3D" id="3.40.50.2000">
    <property type="entry name" value="Glycogen Phosphorylase B"/>
    <property type="match status" value="2"/>
</dbReference>
<name>A0A4P7BYP5_9GAMM</name>
<accession>A0A4P7BYP5</accession>
<dbReference type="Pfam" id="PF06722">
    <property type="entry name" value="EryCIII-like_C"/>
    <property type="match status" value="1"/>
</dbReference>
<dbReference type="AlphaFoldDB" id="A0A4P7BYP5"/>